<name>A0A0R2CUG9_9LACO</name>
<dbReference type="GO" id="GO:0003676">
    <property type="term" value="F:nucleic acid binding"/>
    <property type="evidence" value="ECO:0007669"/>
    <property type="project" value="InterPro"/>
</dbReference>
<dbReference type="PROSITE" id="PS00092">
    <property type="entry name" value="N6_MTASE"/>
    <property type="match status" value="1"/>
</dbReference>
<sequence>MVKRLTQTDVKSLYQNLKNKSNEKDVESAWRDIFKKYFVDHNQDGMGSISSPLNVDGLIIENRIVFALRILLEFKDGTNLQEAYDRARITIQCIYYMKQFEEKGIQLPNVIIGADENQAIVLFAPNFYKYLQDKTIDWSIAPSQAYQKNPAMMGALVEDSNLSVFVYDLNAGRNGIQQRFTTIQNLFDEVNSLANFDPKTGEEFKVNVSESNLAVLFDDFVRITFKSLKESDKVLPVDMVNIFQQLLLGRNPDEYYQLPSDPNKLHLPGDKKISINGSDMNAFFKHFNRNLSIQEQDQLISISDRLIEDIARRRKGDYWTPTIWANKAVEVLDERLNNKWITKTKGLIHDWKKDCVVWDCAAGAKNLTRDYYFEHLYSSTIHQSELDLSKQYNLYPETNQAFQYDFLNDDVEALRIFKNMNIKSLDRDEIINYSKCFKIPEKLFMALIDDQPLVIYINPPFGTANSRAFSSEKAKEKRNMSKTEIRSLMLEKSMGRATQQLYAQFFYRIIETIDTFNLSNVILAAFSPYQFRVGGDYFGKFYKRFLRTLHPITGFLFSAGEFSDVSTDWGVTFSLYSNEDIFHASEDLQICNFEDNSISTIGTKEVRTVSEKNSLSNWIKEVQTEESMGDKLEARSYTALTSAINACEGLQVGAYYSNSFGYMYFIGNDVEHSDTAVSIFSSYFKSGHGININKKNLIRSVISFAIRRCADYKWFNGKDAFYMDDDISEKVLNDAQFIGDCLVMSLSQYRASYQSSLGVNSISANYPEIANGWFYYPNDIMEKLYGQVTVSDGLRAAFSKEYRRAMSAEDTPIAKLLRKMGMELSLQTNVNKSQEIYVDFLNESIFSPEAKQMLMEMNTLFNKTWKYRQLAIKSHPKWSLERYDAGFNQQYRVITQIMDDTEWVDNYKKAYMNLKKTIHDYSKNLKIMSREA</sequence>
<protein>
    <submittedName>
        <fullName evidence="2">Uncharacterized protein</fullName>
    </submittedName>
</protein>
<dbReference type="GO" id="GO:0032259">
    <property type="term" value="P:methylation"/>
    <property type="evidence" value="ECO:0007669"/>
    <property type="project" value="InterPro"/>
</dbReference>
<evidence type="ECO:0000313" key="2">
    <source>
        <dbReference type="EMBL" id="KRM95416.1"/>
    </source>
</evidence>
<comment type="caution">
    <text evidence="2">The sequence shown here is derived from an EMBL/GenBank/DDBJ whole genome shotgun (WGS) entry which is preliminary data.</text>
</comment>
<dbReference type="RefSeq" id="WP_057876677.1">
    <property type="nucleotide sequence ID" value="NZ_AYZD01000027.1"/>
</dbReference>
<dbReference type="PATRIC" id="fig|1423725.3.peg.2090"/>
<dbReference type="STRING" id="1423725.FC19_GL002034"/>
<dbReference type="InterPro" id="IPR002052">
    <property type="entry name" value="DNA_methylase_N6_adenine_CS"/>
</dbReference>
<feature type="coiled-coil region" evidence="1">
    <location>
        <begin position="904"/>
        <end position="931"/>
    </location>
</feature>
<dbReference type="AlphaFoldDB" id="A0A0R2CUG9"/>
<dbReference type="EMBL" id="AYZD01000027">
    <property type="protein sequence ID" value="KRM95416.1"/>
    <property type="molecule type" value="Genomic_DNA"/>
</dbReference>
<accession>A0A0R2CUG9</accession>
<gene>
    <name evidence="2" type="ORF">FC19_GL002034</name>
</gene>
<dbReference type="OrthoDB" id="399884at2"/>
<organism evidence="2 3">
    <name type="scientific">Liquorilactobacillus aquaticus DSM 21051</name>
    <dbReference type="NCBI Taxonomy" id="1423725"/>
    <lineage>
        <taxon>Bacteria</taxon>
        <taxon>Bacillati</taxon>
        <taxon>Bacillota</taxon>
        <taxon>Bacilli</taxon>
        <taxon>Lactobacillales</taxon>
        <taxon>Lactobacillaceae</taxon>
        <taxon>Liquorilactobacillus</taxon>
    </lineage>
</organism>
<keyword evidence="3" id="KW-1185">Reference proteome</keyword>
<evidence type="ECO:0000313" key="3">
    <source>
        <dbReference type="Proteomes" id="UP000051015"/>
    </source>
</evidence>
<proteinExistence type="predicted"/>
<reference evidence="2 3" key="1">
    <citation type="journal article" date="2015" name="Genome Announc.">
        <title>Expanding the biotechnology potential of lactobacilli through comparative genomics of 213 strains and associated genera.</title>
        <authorList>
            <person name="Sun Z."/>
            <person name="Harris H.M."/>
            <person name="McCann A."/>
            <person name="Guo C."/>
            <person name="Argimon S."/>
            <person name="Zhang W."/>
            <person name="Yang X."/>
            <person name="Jeffery I.B."/>
            <person name="Cooney J.C."/>
            <person name="Kagawa T.F."/>
            <person name="Liu W."/>
            <person name="Song Y."/>
            <person name="Salvetti E."/>
            <person name="Wrobel A."/>
            <person name="Rasinkangas P."/>
            <person name="Parkhill J."/>
            <person name="Rea M.C."/>
            <person name="O'Sullivan O."/>
            <person name="Ritari J."/>
            <person name="Douillard F.P."/>
            <person name="Paul Ross R."/>
            <person name="Yang R."/>
            <person name="Briner A.E."/>
            <person name="Felis G.E."/>
            <person name="de Vos W.M."/>
            <person name="Barrangou R."/>
            <person name="Klaenhammer T.R."/>
            <person name="Caufield P.W."/>
            <person name="Cui Y."/>
            <person name="Zhang H."/>
            <person name="O'Toole P.W."/>
        </authorList>
    </citation>
    <scope>NUCLEOTIDE SEQUENCE [LARGE SCALE GENOMIC DNA]</scope>
    <source>
        <strain evidence="2 3">DSM 21051</strain>
    </source>
</reference>
<dbReference type="GO" id="GO:0008168">
    <property type="term" value="F:methyltransferase activity"/>
    <property type="evidence" value="ECO:0007669"/>
    <property type="project" value="InterPro"/>
</dbReference>
<dbReference type="Proteomes" id="UP000051015">
    <property type="component" value="Unassembled WGS sequence"/>
</dbReference>
<keyword evidence="1" id="KW-0175">Coiled coil</keyword>
<evidence type="ECO:0000256" key="1">
    <source>
        <dbReference type="SAM" id="Coils"/>
    </source>
</evidence>